<name>A0A172TFJ7_9BACL</name>
<reference evidence="1 2" key="1">
    <citation type="submission" date="2015-01" db="EMBL/GenBank/DDBJ databases">
        <title>Paenibacillus swuensis/DY6/whole genome sequencing.</title>
        <authorList>
            <person name="Kim M.K."/>
            <person name="Srinivasan S."/>
            <person name="Lee J.-J."/>
        </authorList>
    </citation>
    <scope>NUCLEOTIDE SEQUENCE [LARGE SCALE GENOMIC DNA]</scope>
    <source>
        <strain evidence="1 2">DY6</strain>
    </source>
</reference>
<organism evidence="1 2">
    <name type="scientific">Paenibacillus swuensis</name>
    <dbReference type="NCBI Taxonomy" id="1178515"/>
    <lineage>
        <taxon>Bacteria</taxon>
        <taxon>Bacillati</taxon>
        <taxon>Bacillota</taxon>
        <taxon>Bacilli</taxon>
        <taxon>Bacillales</taxon>
        <taxon>Paenibacillaceae</taxon>
        <taxon>Paenibacillus</taxon>
    </lineage>
</organism>
<dbReference type="KEGG" id="pswu:SY83_05430"/>
<gene>
    <name evidence="1" type="ORF">SY83_05430</name>
</gene>
<protein>
    <submittedName>
        <fullName evidence="1">Uncharacterized protein</fullName>
    </submittedName>
</protein>
<proteinExistence type="predicted"/>
<evidence type="ECO:0000313" key="1">
    <source>
        <dbReference type="EMBL" id="ANE45835.1"/>
    </source>
</evidence>
<dbReference type="AlphaFoldDB" id="A0A172TFJ7"/>
<accession>A0A172TFJ7</accession>
<evidence type="ECO:0000313" key="2">
    <source>
        <dbReference type="Proteomes" id="UP000076927"/>
    </source>
</evidence>
<dbReference type="EMBL" id="CP011388">
    <property type="protein sequence ID" value="ANE45835.1"/>
    <property type="molecule type" value="Genomic_DNA"/>
</dbReference>
<dbReference type="PATRIC" id="fig|1178515.4.peg.1102"/>
<sequence length="102" mass="11690">MVSLDVYKVPKEDLCGIEHERVGLLTYKNQAYRYQDCFSYSMDDDGQGTSFILNYQPNDHHNQQLVHGAAELAANGPGRKVYYVYDGTQDRWFGLRIGAPLR</sequence>
<dbReference type="Proteomes" id="UP000076927">
    <property type="component" value="Chromosome"/>
</dbReference>
<keyword evidence="2" id="KW-1185">Reference proteome</keyword>